<dbReference type="InterPro" id="IPR004045">
    <property type="entry name" value="Glutathione_S-Trfase_N"/>
</dbReference>
<evidence type="ECO:0000256" key="5">
    <source>
        <dbReference type="SAM" id="MobiDB-lite"/>
    </source>
</evidence>
<feature type="domain" description="GST C-terminal" evidence="7">
    <location>
        <begin position="332"/>
        <end position="518"/>
    </location>
</feature>
<gene>
    <name evidence="8" type="ORF">HU200_001649</name>
</gene>
<feature type="compositionally biased region" description="Polar residues" evidence="5">
    <location>
        <begin position="541"/>
        <end position="550"/>
    </location>
</feature>
<dbReference type="GO" id="GO:0005737">
    <property type="term" value="C:cytoplasm"/>
    <property type="evidence" value="ECO:0007669"/>
    <property type="project" value="TreeGrafter"/>
</dbReference>
<comment type="caution">
    <text evidence="8">The sequence shown here is derived from an EMBL/GenBank/DDBJ whole genome shotgun (WGS) entry which is preliminary data.</text>
</comment>
<reference evidence="8" key="1">
    <citation type="submission" date="2020-07" db="EMBL/GenBank/DDBJ databases">
        <title>Genome sequence and genetic diversity analysis of an under-domesticated orphan crop, white fonio (Digitaria exilis).</title>
        <authorList>
            <person name="Bennetzen J.L."/>
            <person name="Chen S."/>
            <person name="Ma X."/>
            <person name="Wang X."/>
            <person name="Yssel A.E.J."/>
            <person name="Chaluvadi S.R."/>
            <person name="Johnson M."/>
            <person name="Gangashetty P."/>
            <person name="Hamidou F."/>
            <person name="Sanogo M.D."/>
            <person name="Zwaenepoel A."/>
            <person name="Wallace J."/>
            <person name="Van De Peer Y."/>
            <person name="Van Deynze A."/>
        </authorList>
    </citation>
    <scope>NUCLEOTIDE SEQUENCE</scope>
    <source>
        <tissue evidence="8">Leaves</tissue>
    </source>
</reference>
<proteinExistence type="inferred from homology"/>
<dbReference type="PANTHER" id="PTHR43900:SF38">
    <property type="entry name" value="GLUTATHIONE S-TRANSFERASE, N-TERMINAL DOMAIN CONTAINING PROTEIN, EXPRESSED"/>
    <property type="match status" value="1"/>
</dbReference>
<feature type="compositionally biased region" description="Low complexity" evidence="5">
    <location>
        <begin position="380"/>
        <end position="406"/>
    </location>
</feature>
<dbReference type="GO" id="GO:0006749">
    <property type="term" value="P:glutathione metabolic process"/>
    <property type="evidence" value="ECO:0007669"/>
    <property type="project" value="TreeGrafter"/>
</dbReference>
<evidence type="ECO:0000259" key="6">
    <source>
        <dbReference type="PROSITE" id="PS50404"/>
    </source>
</evidence>
<evidence type="ECO:0000313" key="9">
    <source>
        <dbReference type="Proteomes" id="UP000636709"/>
    </source>
</evidence>
<dbReference type="SUPFAM" id="SSF52833">
    <property type="entry name" value="Thioredoxin-like"/>
    <property type="match status" value="2"/>
</dbReference>
<dbReference type="FunFam" id="1.20.1050.10:FF:000004">
    <property type="entry name" value="Glutathione S-transferase F2"/>
    <property type="match status" value="1"/>
</dbReference>
<accession>A0A835KXL7</accession>
<keyword evidence="9" id="KW-1185">Reference proteome</keyword>
<dbReference type="PROSITE" id="PS50404">
    <property type="entry name" value="GST_NTER"/>
    <property type="match status" value="1"/>
</dbReference>
<feature type="region of interest" description="Disordered" evidence="5">
    <location>
        <begin position="511"/>
        <end position="550"/>
    </location>
</feature>
<dbReference type="EC" id="2.5.1.18" evidence="2"/>
<sequence length="550" mass="62553">MAAGLQVFGQPASTDVARVLTCLFEKNLEFELVRIDTFKKSHKLPEFIKLRDGNKTLYGTGSLERASIEQWLQAEAQSFDAPSSELVFQLAFAPHLKDVHPDEARIAENEKKLQSMLGVYDEILSKHNYLAGDEFTLADLSHLPNSHYIVNSSDRGRKLFTAKKHVAKWYEKISSRESWRQVVKMQKEHPGAFESVLAGGWWLHSIVRLHIYRDVVVEFVVSYVLEMASVKVFGSPTSAEVARVLMCLFEKDVEFQLIRVDAYRGPKRMPQYLKLQPHGEALTFEDDNTTLCGGGNGTEMLELIFVAESRGILRHISHKYAKQGNPDLIGTGALERASIEQWLQTEAQSFDAPSAEMVYSLALLPPNLPKQHNDNGNGNGNSFNGSSGNNSFNVAVGNNNNNTNASFPTKRVAAGSQQQHGSAQKEEEMLKLFEQRKKDLEKLLDIYEQRLEEARYLAGDNFTIADLSHLPNADRLASDPRSRRLFESRKNVSRWWKDVSGRDTWQYVKSLQRPPSNSNDMNRQQQQQQQHLHSTDDHNKNQQQQIHQRY</sequence>
<dbReference type="InterPro" id="IPR034347">
    <property type="entry name" value="GST_Phi_C"/>
</dbReference>
<dbReference type="Pfam" id="PF00043">
    <property type="entry name" value="GST_C"/>
    <property type="match status" value="2"/>
</dbReference>
<evidence type="ECO:0000256" key="1">
    <source>
        <dbReference type="ARBA" id="ARBA00010128"/>
    </source>
</evidence>
<evidence type="ECO:0000259" key="7">
    <source>
        <dbReference type="PROSITE" id="PS50405"/>
    </source>
</evidence>
<dbReference type="OrthoDB" id="422574at2759"/>
<dbReference type="FunFam" id="3.40.30.10:FF:000016">
    <property type="entry name" value="Glutathione S-transferase F2"/>
    <property type="match status" value="1"/>
</dbReference>
<feature type="domain" description="GST N-terminal" evidence="6">
    <location>
        <begin position="228"/>
        <end position="324"/>
    </location>
</feature>
<dbReference type="InterPro" id="IPR036249">
    <property type="entry name" value="Thioredoxin-like_sf"/>
</dbReference>
<dbReference type="PANTHER" id="PTHR43900">
    <property type="entry name" value="GLUTATHIONE S-TRANSFERASE RHO"/>
    <property type="match status" value="1"/>
</dbReference>
<evidence type="ECO:0000256" key="4">
    <source>
        <dbReference type="ARBA" id="ARBA00047960"/>
    </source>
</evidence>
<name>A0A835KXL7_9POAL</name>
<keyword evidence="3" id="KW-0808">Transferase</keyword>
<dbReference type="Proteomes" id="UP000636709">
    <property type="component" value="Unassembled WGS sequence"/>
</dbReference>
<dbReference type="EMBL" id="JACEFO010000138">
    <property type="protein sequence ID" value="KAF8780521.1"/>
    <property type="molecule type" value="Genomic_DNA"/>
</dbReference>
<organism evidence="8 9">
    <name type="scientific">Digitaria exilis</name>
    <dbReference type="NCBI Taxonomy" id="1010633"/>
    <lineage>
        <taxon>Eukaryota</taxon>
        <taxon>Viridiplantae</taxon>
        <taxon>Streptophyta</taxon>
        <taxon>Embryophyta</taxon>
        <taxon>Tracheophyta</taxon>
        <taxon>Spermatophyta</taxon>
        <taxon>Magnoliopsida</taxon>
        <taxon>Liliopsida</taxon>
        <taxon>Poales</taxon>
        <taxon>Poaceae</taxon>
        <taxon>PACMAD clade</taxon>
        <taxon>Panicoideae</taxon>
        <taxon>Panicodae</taxon>
        <taxon>Paniceae</taxon>
        <taxon>Anthephorinae</taxon>
        <taxon>Digitaria</taxon>
    </lineage>
</organism>
<dbReference type="GO" id="GO:0043295">
    <property type="term" value="F:glutathione binding"/>
    <property type="evidence" value="ECO:0007669"/>
    <property type="project" value="TreeGrafter"/>
</dbReference>
<evidence type="ECO:0000256" key="3">
    <source>
        <dbReference type="ARBA" id="ARBA00022679"/>
    </source>
</evidence>
<dbReference type="Gene3D" id="1.20.1050.10">
    <property type="match status" value="3"/>
</dbReference>
<dbReference type="AlphaFoldDB" id="A0A835KXL7"/>
<feature type="domain" description="GST C-terminal" evidence="7">
    <location>
        <begin position="61"/>
        <end position="193"/>
    </location>
</feature>
<dbReference type="InterPro" id="IPR010987">
    <property type="entry name" value="Glutathione-S-Trfase_C-like"/>
</dbReference>
<feature type="compositionally biased region" description="Polar residues" evidence="5">
    <location>
        <begin position="511"/>
        <end position="523"/>
    </location>
</feature>
<dbReference type="GO" id="GO:0004364">
    <property type="term" value="F:glutathione transferase activity"/>
    <property type="evidence" value="ECO:0007669"/>
    <property type="project" value="UniProtKB-EC"/>
</dbReference>
<dbReference type="PROSITE" id="PS50405">
    <property type="entry name" value="GST_CTER"/>
    <property type="match status" value="2"/>
</dbReference>
<comment type="catalytic activity">
    <reaction evidence="4">
        <text>RX + glutathione = an S-substituted glutathione + a halide anion + H(+)</text>
        <dbReference type="Rhea" id="RHEA:16437"/>
        <dbReference type="ChEBI" id="CHEBI:15378"/>
        <dbReference type="ChEBI" id="CHEBI:16042"/>
        <dbReference type="ChEBI" id="CHEBI:17792"/>
        <dbReference type="ChEBI" id="CHEBI:57925"/>
        <dbReference type="ChEBI" id="CHEBI:90779"/>
        <dbReference type="EC" id="2.5.1.18"/>
    </reaction>
</comment>
<dbReference type="CDD" id="cd03187">
    <property type="entry name" value="GST_C_Phi"/>
    <property type="match status" value="1"/>
</dbReference>
<feature type="region of interest" description="Disordered" evidence="5">
    <location>
        <begin position="368"/>
        <end position="426"/>
    </location>
</feature>
<evidence type="ECO:0000256" key="2">
    <source>
        <dbReference type="ARBA" id="ARBA00012452"/>
    </source>
</evidence>
<dbReference type="Gene3D" id="3.40.30.10">
    <property type="entry name" value="Glutaredoxin"/>
    <property type="match status" value="2"/>
</dbReference>
<dbReference type="GO" id="GO:0009635">
    <property type="term" value="P:response to herbicide"/>
    <property type="evidence" value="ECO:0007669"/>
    <property type="project" value="UniProtKB-ARBA"/>
</dbReference>
<protein>
    <recommendedName>
        <fullName evidence="2">glutathione transferase</fullName>
        <ecNumber evidence="2">2.5.1.18</ecNumber>
    </recommendedName>
</protein>
<dbReference type="InterPro" id="IPR004046">
    <property type="entry name" value="GST_C"/>
</dbReference>
<dbReference type="Pfam" id="PF02798">
    <property type="entry name" value="GST_N"/>
    <property type="match status" value="1"/>
</dbReference>
<evidence type="ECO:0000313" key="8">
    <source>
        <dbReference type="EMBL" id="KAF8780521.1"/>
    </source>
</evidence>
<dbReference type="InterPro" id="IPR036282">
    <property type="entry name" value="Glutathione-S-Trfase_C_sf"/>
</dbReference>
<feature type="compositionally biased region" description="Low complexity" evidence="5">
    <location>
        <begin position="413"/>
        <end position="422"/>
    </location>
</feature>
<dbReference type="Gramene" id="Dexi9B01G0047290.1">
    <property type="protein sequence ID" value="Dexi9B01G0047290.1:cds"/>
    <property type="gene ID" value="Dexi9B01G0047290"/>
</dbReference>
<comment type="similarity">
    <text evidence="1">Belongs to the GST superfamily. Phi family.</text>
</comment>
<dbReference type="SUPFAM" id="SSF47616">
    <property type="entry name" value="GST C-terminal domain-like"/>
    <property type="match status" value="2"/>
</dbReference>